<dbReference type="EMBL" id="JAWDJW010000031">
    <property type="protein sequence ID" value="KAK3081945.1"/>
    <property type="molecule type" value="Genomic_DNA"/>
</dbReference>
<evidence type="ECO:0000313" key="2">
    <source>
        <dbReference type="Proteomes" id="UP001186974"/>
    </source>
</evidence>
<sequence length="407" mass="45393">MGCPSDGSYLMRQNEKPTNPPPKYKTFTRKNITEGRTIVAQRLKRWICSEIVSHSFTKATAGAHLTWVLSFIFIMPDQPSPPNSSGIVPHNAPQPGIPTTTHASVPPPAEYAAFHSQFASLLGQAKELKNVYNELDTGNKFAEATLKLAGDVTLNNDRADSAATALHACLRSLNGQLEHRDKLLAEKDKTIAANDAEMDAFIRPFNIPTAEEGTHSMITDTESNRSEQGTEPVRNTNHASQTVTPQASQSSLLSVRLEGLEETRDVELTFVSREDMPLAVHEQVASLVSKHRARIIDWEKRLQASDQCLAEYANRKSCHVYAEHRKDVACLECVVACRSCVRFLHARMLVLPLPPLDRTPDDTTANVTYWIREMGNGKPKSDVKGHWYQVKKPKKMAFVRRSTLEEV</sequence>
<comment type="caution">
    <text evidence="1">The sequence shown here is derived from an EMBL/GenBank/DDBJ whole genome shotgun (WGS) entry which is preliminary data.</text>
</comment>
<reference evidence="1" key="1">
    <citation type="submission" date="2024-09" db="EMBL/GenBank/DDBJ databases">
        <title>Black Yeasts Isolated from many extreme environments.</title>
        <authorList>
            <person name="Coleine C."/>
            <person name="Stajich J.E."/>
            <person name="Selbmann L."/>
        </authorList>
    </citation>
    <scope>NUCLEOTIDE SEQUENCE</scope>
    <source>
        <strain evidence="1">CCFEE 5737</strain>
    </source>
</reference>
<protein>
    <submittedName>
        <fullName evidence="1">Uncharacterized protein</fullName>
    </submittedName>
</protein>
<organism evidence="1 2">
    <name type="scientific">Coniosporium uncinatum</name>
    <dbReference type="NCBI Taxonomy" id="93489"/>
    <lineage>
        <taxon>Eukaryota</taxon>
        <taxon>Fungi</taxon>
        <taxon>Dikarya</taxon>
        <taxon>Ascomycota</taxon>
        <taxon>Pezizomycotina</taxon>
        <taxon>Dothideomycetes</taxon>
        <taxon>Dothideomycetes incertae sedis</taxon>
        <taxon>Coniosporium</taxon>
    </lineage>
</organism>
<name>A0ACC3DZ34_9PEZI</name>
<dbReference type="Proteomes" id="UP001186974">
    <property type="component" value="Unassembled WGS sequence"/>
</dbReference>
<proteinExistence type="predicted"/>
<gene>
    <name evidence="1" type="ORF">LTS18_010931</name>
</gene>
<accession>A0ACC3DZ34</accession>
<evidence type="ECO:0000313" key="1">
    <source>
        <dbReference type="EMBL" id="KAK3081945.1"/>
    </source>
</evidence>
<keyword evidence="2" id="KW-1185">Reference proteome</keyword>